<gene>
    <name evidence="1" type="ORF">CI610_03258</name>
</gene>
<organism evidence="1">
    <name type="scientific">invertebrate metagenome</name>
    <dbReference type="NCBI Taxonomy" id="1711999"/>
    <lineage>
        <taxon>unclassified sequences</taxon>
        <taxon>metagenomes</taxon>
        <taxon>organismal metagenomes</taxon>
    </lineage>
</organism>
<sequence>MWKQDVHFEGIFGNIGQKGFIYRIYYRRNKRNISVTSIKDDGARFQTKSLRFFLL</sequence>
<proteinExistence type="predicted"/>
<evidence type="ECO:0000313" key="1">
    <source>
        <dbReference type="EMBL" id="PJE77814.1"/>
    </source>
</evidence>
<protein>
    <submittedName>
        <fullName evidence="1">Uncharacterized protein</fullName>
    </submittedName>
</protein>
<comment type="caution">
    <text evidence="1">The sequence shown here is derived from an EMBL/GenBank/DDBJ whole genome shotgun (WGS) entry which is preliminary data.</text>
</comment>
<dbReference type="EMBL" id="NSIT01000361">
    <property type="protein sequence ID" value="PJE77814.1"/>
    <property type="molecule type" value="Genomic_DNA"/>
</dbReference>
<dbReference type="AlphaFoldDB" id="A0A2H9T3N1"/>
<reference evidence="1" key="1">
    <citation type="journal article" date="2017" name="Appl. Environ. Microbiol.">
        <title>Molecular characterization of an Endozoicomonas-like organism causing infection in king scallop Pecten maximus L.</title>
        <authorList>
            <person name="Cano I."/>
            <person name="van Aerle R."/>
            <person name="Ross S."/>
            <person name="Verner-Jeffreys D.W."/>
            <person name="Paley R.K."/>
            <person name="Rimmer G."/>
            <person name="Ryder D."/>
            <person name="Hooper P."/>
            <person name="Stone D."/>
            <person name="Feist S.W."/>
        </authorList>
    </citation>
    <scope>NUCLEOTIDE SEQUENCE</scope>
</reference>
<name>A0A2H9T3N1_9ZZZZ</name>
<accession>A0A2H9T3N1</accession>